<dbReference type="Pfam" id="PF12697">
    <property type="entry name" value="Abhydrolase_6"/>
    <property type="match status" value="1"/>
</dbReference>
<evidence type="ECO:0000259" key="2">
    <source>
        <dbReference type="Pfam" id="PF12697"/>
    </source>
</evidence>
<dbReference type="InterPro" id="IPR029058">
    <property type="entry name" value="AB_hydrolase_fold"/>
</dbReference>
<keyword evidence="1" id="KW-0472">Membrane</keyword>
<dbReference type="Proteomes" id="UP000191980">
    <property type="component" value="Unassembled WGS sequence"/>
</dbReference>
<dbReference type="EMBL" id="LPUF01000002">
    <property type="protein sequence ID" value="OQK16001.1"/>
    <property type="molecule type" value="Genomic_DNA"/>
</dbReference>
<gene>
    <name evidence="3" type="ORF">AU255_12835</name>
</gene>
<dbReference type="SUPFAM" id="SSF53474">
    <property type="entry name" value="alpha/beta-Hydrolases"/>
    <property type="match status" value="1"/>
</dbReference>
<organism evidence="3 4">
    <name type="scientific">Methyloprofundus sedimenti</name>
    <dbReference type="NCBI Taxonomy" id="1420851"/>
    <lineage>
        <taxon>Bacteria</taxon>
        <taxon>Pseudomonadati</taxon>
        <taxon>Pseudomonadota</taxon>
        <taxon>Gammaproteobacteria</taxon>
        <taxon>Methylococcales</taxon>
        <taxon>Methylococcaceae</taxon>
        <taxon>Methyloprofundus</taxon>
    </lineage>
</organism>
<feature type="transmembrane region" description="Helical" evidence="1">
    <location>
        <begin position="223"/>
        <end position="244"/>
    </location>
</feature>
<dbReference type="RefSeq" id="WP_080523381.1">
    <property type="nucleotide sequence ID" value="NZ_LPUF01000002.1"/>
</dbReference>
<feature type="transmembrane region" description="Helical" evidence="1">
    <location>
        <begin position="119"/>
        <end position="140"/>
    </location>
</feature>
<evidence type="ECO:0000313" key="3">
    <source>
        <dbReference type="EMBL" id="OQK16001.1"/>
    </source>
</evidence>
<proteinExistence type="predicted"/>
<evidence type="ECO:0000256" key="1">
    <source>
        <dbReference type="SAM" id="Phobius"/>
    </source>
</evidence>
<keyword evidence="4" id="KW-1185">Reference proteome</keyword>
<dbReference type="OrthoDB" id="7069438at2"/>
<reference evidence="3 4" key="1">
    <citation type="submission" date="2015-12" db="EMBL/GenBank/DDBJ databases">
        <authorList>
            <person name="Shamseldin A."/>
            <person name="Moawad H."/>
            <person name="Abd El-Rahim W.M."/>
            <person name="Sadowsky M.J."/>
        </authorList>
    </citation>
    <scope>NUCLEOTIDE SEQUENCE [LARGE SCALE GENOMIC DNA]</scope>
    <source>
        <strain evidence="3 4">WF1</strain>
    </source>
</reference>
<keyword evidence="1" id="KW-0812">Transmembrane</keyword>
<comment type="caution">
    <text evidence="3">The sequence shown here is derived from an EMBL/GenBank/DDBJ whole genome shotgun (WGS) entry which is preliminary data.</text>
</comment>
<feature type="domain" description="AB hydrolase-1" evidence="2">
    <location>
        <begin position="10"/>
        <end position="149"/>
    </location>
</feature>
<name>A0A1V8M361_9GAMM</name>
<dbReference type="AlphaFoldDB" id="A0A1V8M361"/>
<keyword evidence="1" id="KW-1133">Transmembrane helix</keyword>
<sequence>MTKETRPLVVILVHGTWAKEATWAQEKEALSNALERIEGVKIVRFNWSSWNRFTTRRKAAQELAEVIKEHRNADQFIIAHSHGGNIALASLKEDESLVKGVICLNTPFFTVLSRDNKFFLNYLFGIILLMPTFILFGLWISCNWHWLTLFAGGILNLPFIPLFIWFTDTWVPKHTAFLRKQLELPVLKNTPVLCLTTPDDEAFGWLGLLESISNIPRLLTAQWIIIVYISITSLLLIAGILPIIAVPWEPWLTSCEKPDNIFATYMLFFLSLNYYIYFSYLVCGIATMPFSLLLQGISQGTWMLPFAGVLHRIVISLVPVGSNSIEFFEKDVAGTGIKHSLLYKDPETIKFIIDWINRQRGV</sequence>
<accession>A0A1V8M361</accession>
<dbReference type="STRING" id="1420851.AU255_12835"/>
<dbReference type="InterPro" id="IPR000073">
    <property type="entry name" value="AB_hydrolase_1"/>
</dbReference>
<dbReference type="Gene3D" id="3.40.50.1820">
    <property type="entry name" value="alpha/beta hydrolase"/>
    <property type="match status" value="1"/>
</dbReference>
<evidence type="ECO:0000313" key="4">
    <source>
        <dbReference type="Proteomes" id="UP000191980"/>
    </source>
</evidence>
<protein>
    <recommendedName>
        <fullName evidence="2">AB hydrolase-1 domain-containing protein</fullName>
    </recommendedName>
</protein>
<feature type="transmembrane region" description="Helical" evidence="1">
    <location>
        <begin position="146"/>
        <end position="166"/>
    </location>
</feature>